<dbReference type="GO" id="GO:0005737">
    <property type="term" value="C:cytoplasm"/>
    <property type="evidence" value="ECO:0007669"/>
    <property type="project" value="TreeGrafter"/>
</dbReference>
<keyword evidence="4" id="KW-0130">Cell adhesion</keyword>
<comment type="caution">
    <text evidence="8">The sequence shown here is derived from an EMBL/GenBank/DDBJ whole genome shotgun (WGS) entry which is preliminary data.</text>
</comment>
<name>A0AAV9RG74_9TELE</name>
<accession>A0AAV9RG74</accession>
<keyword evidence="3" id="KW-0677">Repeat</keyword>
<dbReference type="PANTHER" id="PTHR10372">
    <property type="entry name" value="PLAKOPHILLIN-RELATED"/>
    <property type="match status" value="1"/>
</dbReference>
<dbReference type="PROSITE" id="PS50176">
    <property type="entry name" value="ARM_REPEAT"/>
    <property type="match status" value="3"/>
</dbReference>
<dbReference type="InterPro" id="IPR028435">
    <property type="entry name" value="Plakophilin/d_Catenin"/>
</dbReference>
<dbReference type="GO" id="GO:0098609">
    <property type="term" value="P:cell-cell adhesion"/>
    <property type="evidence" value="ECO:0007669"/>
    <property type="project" value="InterPro"/>
</dbReference>
<evidence type="ECO:0000313" key="8">
    <source>
        <dbReference type="EMBL" id="KAK5607963.1"/>
    </source>
</evidence>
<dbReference type="SMART" id="SM00185">
    <property type="entry name" value="ARM"/>
    <property type="match status" value="5"/>
</dbReference>
<feature type="compositionally biased region" description="Polar residues" evidence="7">
    <location>
        <begin position="82"/>
        <end position="91"/>
    </location>
</feature>
<dbReference type="Pfam" id="PF00514">
    <property type="entry name" value="Arm"/>
    <property type="match status" value="2"/>
</dbReference>
<proteinExistence type="inferred from homology"/>
<protein>
    <recommendedName>
        <fullName evidence="10">Plakophilin 3</fullName>
    </recommendedName>
</protein>
<evidence type="ECO:0008006" key="10">
    <source>
        <dbReference type="Google" id="ProtNLM"/>
    </source>
</evidence>
<evidence type="ECO:0000256" key="2">
    <source>
        <dbReference type="ARBA" id="ARBA00005462"/>
    </source>
</evidence>
<feature type="region of interest" description="Disordered" evidence="7">
    <location>
        <begin position="767"/>
        <end position="788"/>
    </location>
</feature>
<feature type="repeat" description="ARM" evidence="6">
    <location>
        <begin position="347"/>
        <end position="389"/>
    </location>
</feature>
<dbReference type="InterPro" id="IPR000225">
    <property type="entry name" value="Armadillo"/>
</dbReference>
<comment type="similarity">
    <text evidence="2">Belongs to the beta-catenin family.</text>
</comment>
<dbReference type="InterPro" id="IPR016024">
    <property type="entry name" value="ARM-type_fold"/>
</dbReference>
<evidence type="ECO:0000256" key="3">
    <source>
        <dbReference type="ARBA" id="ARBA00022737"/>
    </source>
</evidence>
<dbReference type="PANTHER" id="PTHR10372:SF1">
    <property type="entry name" value="PLAKOPHILIN-3"/>
    <property type="match status" value="1"/>
</dbReference>
<reference evidence="8 9" key="1">
    <citation type="submission" date="2021-06" db="EMBL/GenBank/DDBJ databases">
        <authorList>
            <person name="Palmer J.M."/>
        </authorList>
    </citation>
    <scope>NUCLEOTIDE SEQUENCE [LARGE SCALE GENOMIC DNA]</scope>
    <source>
        <strain evidence="8 9">MEX-2019</strain>
        <tissue evidence="8">Muscle</tissue>
    </source>
</reference>
<feature type="compositionally biased region" description="Polar residues" evidence="7">
    <location>
        <begin position="51"/>
        <end position="62"/>
    </location>
</feature>
<evidence type="ECO:0000313" key="9">
    <source>
        <dbReference type="Proteomes" id="UP001311232"/>
    </source>
</evidence>
<evidence type="ECO:0000256" key="5">
    <source>
        <dbReference type="ARBA" id="ARBA00022949"/>
    </source>
</evidence>
<organism evidence="8 9">
    <name type="scientific">Crenichthys baileyi</name>
    <name type="common">White River springfish</name>
    <dbReference type="NCBI Taxonomy" id="28760"/>
    <lineage>
        <taxon>Eukaryota</taxon>
        <taxon>Metazoa</taxon>
        <taxon>Chordata</taxon>
        <taxon>Craniata</taxon>
        <taxon>Vertebrata</taxon>
        <taxon>Euteleostomi</taxon>
        <taxon>Actinopterygii</taxon>
        <taxon>Neopterygii</taxon>
        <taxon>Teleostei</taxon>
        <taxon>Neoteleostei</taxon>
        <taxon>Acanthomorphata</taxon>
        <taxon>Ovalentaria</taxon>
        <taxon>Atherinomorphae</taxon>
        <taxon>Cyprinodontiformes</taxon>
        <taxon>Goodeidae</taxon>
        <taxon>Crenichthys</taxon>
    </lineage>
</organism>
<keyword evidence="9" id="KW-1185">Reference proteome</keyword>
<dbReference type="Proteomes" id="UP001311232">
    <property type="component" value="Unassembled WGS sequence"/>
</dbReference>
<dbReference type="Gene3D" id="1.25.10.10">
    <property type="entry name" value="Leucine-rich Repeat Variant"/>
    <property type="match status" value="1"/>
</dbReference>
<dbReference type="GO" id="GO:0005634">
    <property type="term" value="C:nucleus"/>
    <property type="evidence" value="ECO:0007669"/>
    <property type="project" value="TreeGrafter"/>
</dbReference>
<evidence type="ECO:0000256" key="7">
    <source>
        <dbReference type="SAM" id="MobiDB-lite"/>
    </source>
</evidence>
<evidence type="ECO:0000256" key="4">
    <source>
        <dbReference type="ARBA" id="ARBA00022889"/>
    </source>
</evidence>
<dbReference type="GO" id="GO:0005886">
    <property type="term" value="C:plasma membrane"/>
    <property type="evidence" value="ECO:0007669"/>
    <property type="project" value="TreeGrafter"/>
</dbReference>
<dbReference type="EMBL" id="JAHHUM010001889">
    <property type="protein sequence ID" value="KAK5607963.1"/>
    <property type="molecule type" value="Genomic_DNA"/>
</dbReference>
<gene>
    <name evidence="8" type="ORF">CRENBAI_007484</name>
</gene>
<feature type="repeat" description="ARM" evidence="6">
    <location>
        <begin position="626"/>
        <end position="661"/>
    </location>
</feature>
<dbReference type="SUPFAM" id="SSF48371">
    <property type="entry name" value="ARM repeat"/>
    <property type="match status" value="1"/>
</dbReference>
<feature type="compositionally biased region" description="Low complexity" evidence="7">
    <location>
        <begin position="133"/>
        <end position="144"/>
    </location>
</feature>
<feature type="region of interest" description="Disordered" evidence="7">
    <location>
        <begin position="45"/>
        <end position="174"/>
    </location>
</feature>
<comment type="subcellular location">
    <subcellularLocation>
        <location evidence="1">Cell junction</location>
    </subcellularLocation>
</comment>
<feature type="compositionally biased region" description="Polar residues" evidence="7">
    <location>
        <begin position="123"/>
        <end position="132"/>
    </location>
</feature>
<evidence type="ECO:0000256" key="1">
    <source>
        <dbReference type="ARBA" id="ARBA00004282"/>
    </source>
</evidence>
<feature type="compositionally biased region" description="Low complexity" evidence="7">
    <location>
        <begin position="95"/>
        <end position="115"/>
    </location>
</feature>
<dbReference type="InterPro" id="IPR011989">
    <property type="entry name" value="ARM-like"/>
</dbReference>
<feature type="compositionally biased region" description="Polar residues" evidence="7">
    <location>
        <begin position="158"/>
        <end position="167"/>
    </location>
</feature>
<evidence type="ECO:0000256" key="6">
    <source>
        <dbReference type="PROSITE-ProRule" id="PRU00259"/>
    </source>
</evidence>
<sequence>MAEACFLTALQPNSSCTAYVLPSDEQSVDPLARVRRVQEQVRMRLAERKSSSLPRLSNSQPGPATDYSLPEVKSYSKGHGFSSRSMISTPTRPMAVSAVSSQASGFSSRSPVDSSSKVRHNETSMMKSNFHTSQMQSRSQRSKSLCQEDQRALPLTGSIHQETSSVPITVPPPGNLRRSLSGILAQERGHWQDEELPYQYTYKGPSHRIINRITNRHQYYQQQSSALGHEGWVGNGRGFTTPGDSMGAQWQHHTSRASHAMATAQHAPLHRAASLHSLRSVGKGADIMDAASIHSNDPLAEMQSIDMPTAVRYLSESNTSLQVLGAAYMQHQCYHSNDAKNQVRALGGVPVLVRLFSSDNLEVQRYTTAATRNLVYENADNKVALIEAGGLTSLVNILSQHDEELWKTITGVLWNLSSRDNLKERLAMEALPLLTEKILVPLCKSIPLNPSEREIFNNTTGCLRNISSVNERTRRKMRGMQGLVDSLVCYIQQEEKGDDKGLENSLCVMRNLSYQLYAELPPSVRLHLEGPSRASASRTTEMIGCFTVQSKKNTELHYRKLPTLSHPKGSEWLWHPKVVGLYKFVVQNSEGSSTALEAAVGALQNITSGEARWSAVLSSVVTEQERMLPMLLDLLDSSSEMLLRPLTGLLRNLTRHAADKEHTAKIMVNVLVYQLPSDGLQKTPSSEVVVNICGALNYLVTCSSLAARDIAYFNGLPKLMGIKTSHDNSSGSLKAARAASTVLCNMFQYNKLHRDYKLDLQHLHDEHKPPALTTRPPLPQQSVPNNDQYDQFDAILGHRPAYSLTAATNDSAKALLEAMCQDKEDTEIEDSQVAIRKVDEGFKECPAAALDQPERGEGLQKAGAPQLLRR</sequence>
<dbReference type="AlphaFoldDB" id="A0AAV9RG74"/>
<feature type="repeat" description="ARM" evidence="6">
    <location>
        <begin position="389"/>
        <end position="431"/>
    </location>
</feature>
<feature type="region of interest" description="Disordered" evidence="7">
    <location>
        <begin position="847"/>
        <end position="870"/>
    </location>
</feature>
<keyword evidence="5" id="KW-0965">Cell junction</keyword>
<dbReference type="GO" id="GO:0005912">
    <property type="term" value="C:adherens junction"/>
    <property type="evidence" value="ECO:0007669"/>
    <property type="project" value="TreeGrafter"/>
</dbReference>